<reference evidence="7" key="1">
    <citation type="submission" date="2018-06" db="EMBL/GenBank/DDBJ databases">
        <authorList>
            <consortium name="Pathogen Informatics"/>
        </authorList>
    </citation>
    <scope>NUCLEOTIDE SEQUENCE [LARGE SCALE GENOMIC DNA]</scope>
    <source>
        <strain evidence="7">NCTC10132</strain>
    </source>
</reference>
<dbReference type="AlphaFoldDB" id="A0A3B0PTV1"/>
<dbReference type="InterPro" id="IPR006603">
    <property type="entry name" value="PQ-loop_rpt"/>
</dbReference>
<evidence type="ECO:0000256" key="4">
    <source>
        <dbReference type="ARBA" id="ARBA00023136"/>
    </source>
</evidence>
<evidence type="ECO:0000256" key="1">
    <source>
        <dbReference type="ARBA" id="ARBA00004141"/>
    </source>
</evidence>
<dbReference type="GO" id="GO:0016020">
    <property type="term" value="C:membrane"/>
    <property type="evidence" value="ECO:0007669"/>
    <property type="project" value="UniProtKB-SubCell"/>
</dbReference>
<keyword evidence="7" id="KW-1185">Reference proteome</keyword>
<keyword evidence="2 5" id="KW-0812">Transmembrane</keyword>
<gene>
    <name evidence="6" type="ORF">NCTC10132_01377</name>
</gene>
<proteinExistence type="predicted"/>
<evidence type="ECO:0000313" key="7">
    <source>
        <dbReference type="Proteomes" id="UP000257559"/>
    </source>
</evidence>
<evidence type="ECO:0000256" key="3">
    <source>
        <dbReference type="ARBA" id="ARBA00022989"/>
    </source>
</evidence>
<dbReference type="KEGG" id="medw:NCTC10132_01377"/>
<dbReference type="Gene3D" id="1.20.1280.290">
    <property type="match status" value="1"/>
</dbReference>
<organism evidence="6 7">
    <name type="scientific">Mycoplasmopsis edwardii</name>
    <dbReference type="NCBI Taxonomy" id="53558"/>
    <lineage>
        <taxon>Bacteria</taxon>
        <taxon>Bacillati</taxon>
        <taxon>Mycoplasmatota</taxon>
        <taxon>Mycoplasmoidales</taxon>
        <taxon>Metamycoplasmataceae</taxon>
        <taxon>Mycoplasmopsis</taxon>
    </lineage>
</organism>
<dbReference type="EMBL" id="LS991951">
    <property type="protein sequence ID" value="SYV98005.1"/>
    <property type="molecule type" value="Genomic_DNA"/>
</dbReference>
<comment type="subcellular location">
    <subcellularLocation>
        <location evidence="1">Membrane</location>
        <topology evidence="1">Multi-pass membrane protein</topology>
    </subcellularLocation>
</comment>
<dbReference type="Pfam" id="PF04193">
    <property type="entry name" value="PQ-loop"/>
    <property type="match status" value="1"/>
</dbReference>
<feature type="transmembrane region" description="Helical" evidence="5">
    <location>
        <begin position="6"/>
        <end position="25"/>
    </location>
</feature>
<dbReference type="Proteomes" id="UP000257559">
    <property type="component" value="Chromosome"/>
</dbReference>
<keyword evidence="3 5" id="KW-1133">Transmembrane helix</keyword>
<evidence type="ECO:0000256" key="2">
    <source>
        <dbReference type="ARBA" id="ARBA00022692"/>
    </source>
</evidence>
<sequence>MQNAITIFGYLGAILVACLSIPQLFKTIKDRKTGEISFISFW</sequence>
<protein>
    <submittedName>
        <fullName evidence="6">PQ loop repeat</fullName>
    </submittedName>
</protein>
<evidence type="ECO:0000313" key="6">
    <source>
        <dbReference type="EMBL" id="SYV98005.1"/>
    </source>
</evidence>
<evidence type="ECO:0000256" key="5">
    <source>
        <dbReference type="SAM" id="Phobius"/>
    </source>
</evidence>
<feature type="non-terminal residue" evidence="6">
    <location>
        <position position="42"/>
    </location>
</feature>
<accession>A0A3B0PTV1</accession>
<keyword evidence="4 5" id="KW-0472">Membrane</keyword>
<name>A0A3B0PTV1_9BACT</name>